<evidence type="ECO:0000256" key="1">
    <source>
        <dbReference type="ARBA" id="ARBA00022741"/>
    </source>
</evidence>
<dbReference type="PANTHER" id="PTHR43158:SF2">
    <property type="entry name" value="SKFA PEPTIDE EXPORT ATP-BINDING PROTEIN SKFE"/>
    <property type="match status" value="1"/>
</dbReference>
<dbReference type="FunFam" id="3.40.50.300:FF:001031">
    <property type="entry name" value="Iron ABC transporter ATP-binding protein"/>
    <property type="match status" value="1"/>
</dbReference>
<feature type="domain" description="ABC transporter" evidence="4">
    <location>
        <begin position="38"/>
        <end position="278"/>
    </location>
</feature>
<dbReference type="PANTHER" id="PTHR43158">
    <property type="entry name" value="SKFA PEPTIDE EXPORT ATP-BINDING PROTEIN SKFE"/>
    <property type="match status" value="1"/>
</dbReference>
<sequence length="293" mass="31347">MVTNDTAPHHMAAAPPVGGNPRAAWLDGPVTGDLDLVVSLDGVGVKRSGTALLHDIDWQVELDERWVVLGPNGAGKTTLLNLAAGRLYPTTGTAHVLGERIGRTDINELQTRIGLSTATLAERIPADERVADVVVTAAWSVIGRWRESYDRVDEARAHALLGQLGVGHLADRPYGTLSEGERKRVQISRALMTDPELMLLDEPAAGLDLGGREDLVARLAELAYDPDAPAMVLVTHHVEEIPPGFTHALLLREGGVMAQGLLADTLTADNLSKTFGLPLVVERSGDRWTARAA</sequence>
<dbReference type="InterPro" id="IPR003439">
    <property type="entry name" value="ABC_transporter-like_ATP-bd"/>
</dbReference>
<dbReference type="GO" id="GO:0016887">
    <property type="term" value="F:ATP hydrolysis activity"/>
    <property type="evidence" value="ECO:0007669"/>
    <property type="project" value="InterPro"/>
</dbReference>
<dbReference type="AlphaFoldDB" id="A0A1A8YZM7"/>
<dbReference type="GO" id="GO:0005524">
    <property type="term" value="F:ATP binding"/>
    <property type="evidence" value="ECO:0007669"/>
    <property type="project" value="UniProtKB-KW"/>
</dbReference>
<dbReference type="SMART" id="SM00382">
    <property type="entry name" value="AAA"/>
    <property type="match status" value="1"/>
</dbReference>
<dbReference type="PROSITE" id="PS50893">
    <property type="entry name" value="ABC_TRANSPORTER_2"/>
    <property type="match status" value="1"/>
</dbReference>
<feature type="region of interest" description="Disordered" evidence="3">
    <location>
        <begin position="1"/>
        <end position="20"/>
    </location>
</feature>
<gene>
    <name evidence="5" type="ORF">GA0070621_0054</name>
</gene>
<keyword evidence="6" id="KW-1185">Reference proteome</keyword>
<dbReference type="PATRIC" id="fig|299146.4.peg.54"/>
<evidence type="ECO:0000313" key="6">
    <source>
        <dbReference type="Proteomes" id="UP000198765"/>
    </source>
</evidence>
<dbReference type="Gene3D" id="3.40.50.300">
    <property type="entry name" value="P-loop containing nucleotide triphosphate hydrolases"/>
    <property type="match status" value="1"/>
</dbReference>
<dbReference type="Proteomes" id="UP000198765">
    <property type="component" value="Chromosome I"/>
</dbReference>
<dbReference type="InterPro" id="IPR027417">
    <property type="entry name" value="P-loop_NTPase"/>
</dbReference>
<proteinExistence type="predicted"/>
<keyword evidence="1" id="KW-0547">Nucleotide-binding</keyword>
<organism evidence="5 6">
    <name type="scientific">Micromonospora narathiwatensis</name>
    <dbReference type="NCBI Taxonomy" id="299146"/>
    <lineage>
        <taxon>Bacteria</taxon>
        <taxon>Bacillati</taxon>
        <taxon>Actinomycetota</taxon>
        <taxon>Actinomycetes</taxon>
        <taxon>Micromonosporales</taxon>
        <taxon>Micromonosporaceae</taxon>
        <taxon>Micromonospora</taxon>
    </lineage>
</organism>
<dbReference type="SUPFAM" id="SSF52540">
    <property type="entry name" value="P-loop containing nucleoside triphosphate hydrolases"/>
    <property type="match status" value="1"/>
</dbReference>
<evidence type="ECO:0000259" key="4">
    <source>
        <dbReference type="PROSITE" id="PS50893"/>
    </source>
</evidence>
<dbReference type="Pfam" id="PF00005">
    <property type="entry name" value="ABC_tran"/>
    <property type="match status" value="1"/>
</dbReference>
<evidence type="ECO:0000313" key="5">
    <source>
        <dbReference type="EMBL" id="SBT37169.1"/>
    </source>
</evidence>
<evidence type="ECO:0000256" key="3">
    <source>
        <dbReference type="SAM" id="MobiDB-lite"/>
    </source>
</evidence>
<accession>A0A1A8YZM7</accession>
<keyword evidence="2 5" id="KW-0067">ATP-binding</keyword>
<protein>
    <submittedName>
        <fullName evidence="5">Iron complex transport system ATP-binding protein</fullName>
    </submittedName>
</protein>
<evidence type="ECO:0000256" key="2">
    <source>
        <dbReference type="ARBA" id="ARBA00022840"/>
    </source>
</evidence>
<reference evidence="5 6" key="1">
    <citation type="submission" date="2016-06" db="EMBL/GenBank/DDBJ databases">
        <authorList>
            <person name="Kjaerup R.B."/>
            <person name="Dalgaard T.S."/>
            <person name="Juul-Madsen H.R."/>
        </authorList>
    </citation>
    <scope>NUCLEOTIDE SEQUENCE [LARGE SCALE GENOMIC DNA]</scope>
    <source>
        <strain evidence="5 6">DSM 45248</strain>
    </source>
</reference>
<name>A0A1A8YZM7_9ACTN</name>
<dbReference type="InterPro" id="IPR003593">
    <property type="entry name" value="AAA+_ATPase"/>
</dbReference>
<dbReference type="EMBL" id="LT594324">
    <property type="protein sequence ID" value="SBT37169.1"/>
    <property type="molecule type" value="Genomic_DNA"/>
</dbReference>